<dbReference type="AlphaFoldDB" id="A0ABC8QQH9"/>
<name>A0ABC8QQH9_9AQUA</name>
<evidence type="ECO:0008006" key="3">
    <source>
        <dbReference type="Google" id="ProtNLM"/>
    </source>
</evidence>
<evidence type="ECO:0000313" key="2">
    <source>
        <dbReference type="Proteomes" id="UP001642360"/>
    </source>
</evidence>
<dbReference type="EMBL" id="CAUOFW020000610">
    <property type="protein sequence ID" value="CAK9134798.1"/>
    <property type="molecule type" value="Genomic_DNA"/>
</dbReference>
<gene>
    <name evidence="1" type="ORF">ILEXP_LOCUS1726</name>
</gene>
<organism evidence="1 2">
    <name type="scientific">Ilex paraguariensis</name>
    <name type="common">yerba mate</name>
    <dbReference type="NCBI Taxonomy" id="185542"/>
    <lineage>
        <taxon>Eukaryota</taxon>
        <taxon>Viridiplantae</taxon>
        <taxon>Streptophyta</taxon>
        <taxon>Embryophyta</taxon>
        <taxon>Tracheophyta</taxon>
        <taxon>Spermatophyta</taxon>
        <taxon>Magnoliopsida</taxon>
        <taxon>eudicotyledons</taxon>
        <taxon>Gunneridae</taxon>
        <taxon>Pentapetalae</taxon>
        <taxon>asterids</taxon>
        <taxon>campanulids</taxon>
        <taxon>Aquifoliales</taxon>
        <taxon>Aquifoliaceae</taxon>
        <taxon>Ilex</taxon>
    </lineage>
</organism>
<protein>
    <recommendedName>
        <fullName evidence="3">DUF1178 family protein</fullName>
    </recommendedName>
</protein>
<reference evidence="1 2" key="1">
    <citation type="submission" date="2024-02" db="EMBL/GenBank/DDBJ databases">
        <authorList>
            <person name="Vignale AGUSTIN F."/>
            <person name="Sosa J E."/>
            <person name="Modenutti C."/>
        </authorList>
    </citation>
    <scope>NUCLEOTIDE SEQUENCE [LARGE SCALE GENOMIC DNA]</scope>
</reference>
<comment type="caution">
    <text evidence="1">The sequence shown here is derived from an EMBL/GenBank/DDBJ whole genome shotgun (WGS) entry which is preliminary data.</text>
</comment>
<keyword evidence="2" id="KW-1185">Reference proteome</keyword>
<accession>A0ABC8QQH9</accession>
<proteinExistence type="predicted"/>
<evidence type="ECO:0000313" key="1">
    <source>
        <dbReference type="EMBL" id="CAK9134798.1"/>
    </source>
</evidence>
<dbReference type="InterPro" id="IPR009562">
    <property type="entry name" value="DUF1178"/>
</dbReference>
<sequence>MKVLDLHCPQGHLFEGWFASEEDFQSQLQRQLVLCPVCGHSDITKRLSAPRINLGAKPASLPPAAAAEPAAAASAASAAAAASTAMPPQAREQLQAMQAAWLQWSRKVAQQTEDVGERFADEARRMHYGETEERAIRGKASPGQALQLLDEGIAVVPLALPQGSKETLHISAAFRIVTEQATGRLPPWVFPVRQQTLVAVCQAAKRVVCYLFGSARAFRVGVAGPR</sequence>
<dbReference type="Pfam" id="PF06676">
    <property type="entry name" value="DUF1178"/>
    <property type="match status" value="1"/>
</dbReference>
<dbReference type="Proteomes" id="UP001642360">
    <property type="component" value="Unassembled WGS sequence"/>
</dbReference>